<gene>
    <name evidence="1" type="ORF">JG687_00009993</name>
</gene>
<evidence type="ECO:0000313" key="1">
    <source>
        <dbReference type="EMBL" id="KAG6957433.1"/>
    </source>
</evidence>
<dbReference type="Proteomes" id="UP000688947">
    <property type="component" value="Unassembled WGS sequence"/>
</dbReference>
<protein>
    <submittedName>
        <fullName evidence="1">Uncharacterized protein</fullName>
    </submittedName>
</protein>
<proteinExistence type="predicted"/>
<evidence type="ECO:0000313" key="2">
    <source>
        <dbReference type="Proteomes" id="UP000688947"/>
    </source>
</evidence>
<sequence>FETLGYFGTLDRLKETDHSNRLWWGGQPGKNHSDKKYKGPTISDLGVLFRSDREAYLKRIHNALDPDLANAGSRLNERALVRVLIDITSSFRTPRGWVSSLTNGVWLEICQNRRIRDLHVDILHEIKTVE</sequence>
<comment type="caution">
    <text evidence="1">The sequence shown here is derived from an EMBL/GenBank/DDBJ whole genome shotgun (WGS) entry which is preliminary data.</text>
</comment>
<dbReference type="EMBL" id="JAENGZ010000544">
    <property type="protein sequence ID" value="KAG6957433.1"/>
    <property type="molecule type" value="Genomic_DNA"/>
</dbReference>
<dbReference type="VEuPathDB" id="FungiDB:PC110_g14536"/>
<dbReference type="AlphaFoldDB" id="A0A8T1UCE2"/>
<accession>A0A8T1UCE2</accession>
<reference evidence="1" key="1">
    <citation type="submission" date="2021-01" db="EMBL/GenBank/DDBJ databases">
        <title>Phytophthora aleatoria, a newly-described species from Pinus radiata is distinct from Phytophthora cactorum isolates based on comparative genomics.</title>
        <authorList>
            <person name="Mcdougal R."/>
            <person name="Panda P."/>
            <person name="Williams N."/>
            <person name="Studholme D.J."/>
        </authorList>
    </citation>
    <scope>NUCLEOTIDE SEQUENCE</scope>
    <source>
        <strain evidence="1">NZFS 3830</strain>
    </source>
</reference>
<organism evidence="1 2">
    <name type="scientific">Phytophthora cactorum</name>
    <dbReference type="NCBI Taxonomy" id="29920"/>
    <lineage>
        <taxon>Eukaryota</taxon>
        <taxon>Sar</taxon>
        <taxon>Stramenopiles</taxon>
        <taxon>Oomycota</taxon>
        <taxon>Peronosporomycetes</taxon>
        <taxon>Peronosporales</taxon>
        <taxon>Peronosporaceae</taxon>
        <taxon>Phytophthora</taxon>
    </lineage>
</organism>
<name>A0A8T1UCE2_9STRA</name>
<feature type="non-terminal residue" evidence="1">
    <location>
        <position position="1"/>
    </location>
</feature>
<dbReference type="OrthoDB" id="121465at2759"/>